<evidence type="ECO:0000313" key="2">
    <source>
        <dbReference type="EMBL" id="PON98515.1"/>
    </source>
</evidence>
<keyword evidence="2" id="KW-0812">Transmembrane</keyword>
<organism evidence="2 3">
    <name type="scientific">Trema orientale</name>
    <name type="common">Charcoal tree</name>
    <name type="synonym">Celtis orientalis</name>
    <dbReference type="NCBI Taxonomy" id="63057"/>
    <lineage>
        <taxon>Eukaryota</taxon>
        <taxon>Viridiplantae</taxon>
        <taxon>Streptophyta</taxon>
        <taxon>Embryophyta</taxon>
        <taxon>Tracheophyta</taxon>
        <taxon>Spermatophyta</taxon>
        <taxon>Magnoliopsida</taxon>
        <taxon>eudicotyledons</taxon>
        <taxon>Gunneridae</taxon>
        <taxon>Pentapetalae</taxon>
        <taxon>rosids</taxon>
        <taxon>fabids</taxon>
        <taxon>Rosales</taxon>
        <taxon>Cannabaceae</taxon>
        <taxon>Trema</taxon>
    </lineage>
</organism>
<reference evidence="3" key="1">
    <citation type="submission" date="2016-06" db="EMBL/GenBank/DDBJ databases">
        <title>Parallel loss of symbiosis genes in relatives of nitrogen-fixing non-legume Parasponia.</title>
        <authorList>
            <person name="Van Velzen R."/>
            <person name="Holmer R."/>
            <person name="Bu F."/>
            <person name="Rutten L."/>
            <person name="Van Zeijl A."/>
            <person name="Liu W."/>
            <person name="Santuari L."/>
            <person name="Cao Q."/>
            <person name="Sharma T."/>
            <person name="Shen D."/>
            <person name="Roswanjaya Y."/>
            <person name="Wardhani T."/>
            <person name="Kalhor M.S."/>
            <person name="Jansen J."/>
            <person name="Van den Hoogen J."/>
            <person name="Gungor B."/>
            <person name="Hartog M."/>
            <person name="Hontelez J."/>
            <person name="Verver J."/>
            <person name="Yang W.-C."/>
            <person name="Schijlen E."/>
            <person name="Repin R."/>
            <person name="Schilthuizen M."/>
            <person name="Schranz E."/>
            <person name="Heidstra R."/>
            <person name="Miyata K."/>
            <person name="Fedorova E."/>
            <person name="Kohlen W."/>
            <person name="Bisseling T."/>
            <person name="Smit S."/>
            <person name="Geurts R."/>
        </authorList>
    </citation>
    <scope>NUCLEOTIDE SEQUENCE [LARGE SCALE GENOMIC DNA]</scope>
    <source>
        <strain evidence="3">cv. RG33-2</strain>
    </source>
</reference>
<evidence type="ECO:0000313" key="3">
    <source>
        <dbReference type="Proteomes" id="UP000237000"/>
    </source>
</evidence>
<dbReference type="STRING" id="63057.A0A2P5FL36"/>
<name>A0A2P5FL36_TREOI</name>
<dbReference type="AlphaFoldDB" id="A0A2P5FL36"/>
<keyword evidence="2" id="KW-0472">Membrane</keyword>
<sequence>MFFPRPLLLLASRLTFFYFVSTNAFAAAQLPKTEVEGLRDIAKTLGKRDWNFSVDPCSGQYGWVTPNPVKGSENAISCNCSFSNATVCHVTSMYNI</sequence>
<evidence type="ECO:0000256" key="1">
    <source>
        <dbReference type="SAM" id="SignalP"/>
    </source>
</evidence>
<feature type="chain" id="PRO_5015135248" evidence="1">
    <location>
        <begin position="23"/>
        <end position="96"/>
    </location>
</feature>
<keyword evidence="2" id="KW-0418">Kinase</keyword>
<keyword evidence="2" id="KW-0808">Transferase</keyword>
<gene>
    <name evidence="2" type="ORF">TorRG33x02_057490</name>
</gene>
<dbReference type="EMBL" id="JXTC01000024">
    <property type="protein sequence ID" value="PON98515.1"/>
    <property type="molecule type" value="Genomic_DNA"/>
</dbReference>
<dbReference type="OrthoDB" id="1897577at2759"/>
<accession>A0A2P5FL36</accession>
<proteinExistence type="predicted"/>
<dbReference type="Proteomes" id="UP000237000">
    <property type="component" value="Unassembled WGS sequence"/>
</dbReference>
<feature type="signal peptide" evidence="1">
    <location>
        <begin position="1"/>
        <end position="22"/>
    </location>
</feature>
<keyword evidence="1" id="KW-0732">Signal</keyword>
<dbReference type="GO" id="GO:0016301">
    <property type="term" value="F:kinase activity"/>
    <property type="evidence" value="ECO:0007669"/>
    <property type="project" value="UniProtKB-KW"/>
</dbReference>
<keyword evidence="3" id="KW-1185">Reference proteome</keyword>
<protein>
    <submittedName>
        <fullName evidence="2">Leucine-rich repeat Transmembrane protein kinase</fullName>
    </submittedName>
</protein>
<dbReference type="InParanoid" id="A0A2P5FL36"/>
<comment type="caution">
    <text evidence="2">The sequence shown here is derived from an EMBL/GenBank/DDBJ whole genome shotgun (WGS) entry which is preliminary data.</text>
</comment>